<organism evidence="1 2">
    <name type="scientific">Gigaspora rosea</name>
    <dbReference type="NCBI Taxonomy" id="44941"/>
    <lineage>
        <taxon>Eukaryota</taxon>
        <taxon>Fungi</taxon>
        <taxon>Fungi incertae sedis</taxon>
        <taxon>Mucoromycota</taxon>
        <taxon>Glomeromycotina</taxon>
        <taxon>Glomeromycetes</taxon>
        <taxon>Diversisporales</taxon>
        <taxon>Gigasporaceae</taxon>
        <taxon>Gigaspora</taxon>
    </lineage>
</organism>
<sequence>MRRAIFTSTLNALSGDPDEVLFNIKEQLPFEIPITNRSNTQATVIALHKLYRFNQLPETYFIKRPKLPAGPQALNETLKYYFSIKKSKALKKLSLYRSELKKYYELDRKLPAAYYQLPPEKPRLPPLPNTYQKLDRSVRHLFSIDLAKKNSIKTATDHLHKLYNFKYLPNNFIKPKPRLSNESGKIKTQIHFTYPIEDIIVKKFLEIIKYTYQYTLPLPTNIVNANSTDKPVLPNDPEQITEYALTILFTTPRQLIEAAQLLRQHYYFTKIPDHWIDIILRGQQSERTNKDKTKPLLPNTVEDIKQVIYTLHMDVAVTQESEIELPITDHAKVTPTLEFLKKQFFFNGIPNHIINLPPLPEPSWEIFQC</sequence>
<name>A0A397V9C2_9GLOM</name>
<proteinExistence type="predicted"/>
<dbReference type="EMBL" id="QKWP01000500">
    <property type="protein sequence ID" value="RIB19035.1"/>
    <property type="molecule type" value="Genomic_DNA"/>
</dbReference>
<reference evidence="1 2" key="1">
    <citation type="submission" date="2018-06" db="EMBL/GenBank/DDBJ databases">
        <title>Comparative genomics reveals the genomic features of Rhizophagus irregularis, R. cerebriforme, R. diaphanum and Gigaspora rosea, and their symbiotic lifestyle signature.</title>
        <authorList>
            <person name="Morin E."/>
            <person name="San Clemente H."/>
            <person name="Chen E.C.H."/>
            <person name="De La Providencia I."/>
            <person name="Hainaut M."/>
            <person name="Kuo A."/>
            <person name="Kohler A."/>
            <person name="Murat C."/>
            <person name="Tang N."/>
            <person name="Roy S."/>
            <person name="Loubradou J."/>
            <person name="Henrissat B."/>
            <person name="Grigoriev I.V."/>
            <person name="Corradi N."/>
            <person name="Roux C."/>
            <person name="Martin F.M."/>
        </authorList>
    </citation>
    <scope>NUCLEOTIDE SEQUENCE [LARGE SCALE GENOMIC DNA]</scope>
    <source>
        <strain evidence="1 2">DAOM 194757</strain>
    </source>
</reference>
<gene>
    <name evidence="1" type="ORF">C2G38_2308536</name>
</gene>
<evidence type="ECO:0000313" key="1">
    <source>
        <dbReference type="EMBL" id="RIB19035.1"/>
    </source>
</evidence>
<dbReference type="Proteomes" id="UP000266673">
    <property type="component" value="Unassembled WGS sequence"/>
</dbReference>
<keyword evidence="2" id="KW-1185">Reference proteome</keyword>
<comment type="caution">
    <text evidence="1">The sequence shown here is derived from an EMBL/GenBank/DDBJ whole genome shotgun (WGS) entry which is preliminary data.</text>
</comment>
<dbReference type="AlphaFoldDB" id="A0A397V9C2"/>
<dbReference type="OrthoDB" id="2442740at2759"/>
<evidence type="ECO:0000313" key="2">
    <source>
        <dbReference type="Proteomes" id="UP000266673"/>
    </source>
</evidence>
<accession>A0A397V9C2</accession>
<protein>
    <submittedName>
        <fullName evidence="1">Uncharacterized protein</fullName>
    </submittedName>
</protein>